<dbReference type="InterPro" id="IPR036618">
    <property type="entry name" value="PtsI_HPr-bd_sf"/>
</dbReference>
<dbReference type="PANTHER" id="PTHR46244">
    <property type="entry name" value="PHOSPHOENOLPYRUVATE-PROTEIN PHOSPHOTRANSFERASE"/>
    <property type="match status" value="1"/>
</dbReference>
<dbReference type="Pfam" id="PF02896">
    <property type="entry name" value="PEP-utilizers_C"/>
    <property type="match status" value="1"/>
</dbReference>
<evidence type="ECO:0000313" key="22">
    <source>
        <dbReference type="Proteomes" id="UP000003175"/>
    </source>
</evidence>
<accession>A0ABN0DPE9</accession>
<comment type="catalytic activity">
    <reaction evidence="1 17">
        <text>L-histidyl-[protein] + phosphoenolpyruvate = N(pros)-phospho-L-histidyl-[protein] + pyruvate</text>
        <dbReference type="Rhea" id="RHEA:23880"/>
        <dbReference type="Rhea" id="RHEA-COMP:9745"/>
        <dbReference type="Rhea" id="RHEA-COMP:9746"/>
        <dbReference type="ChEBI" id="CHEBI:15361"/>
        <dbReference type="ChEBI" id="CHEBI:29979"/>
        <dbReference type="ChEBI" id="CHEBI:58702"/>
        <dbReference type="ChEBI" id="CHEBI:64837"/>
        <dbReference type="EC" id="2.7.3.9"/>
    </reaction>
</comment>
<comment type="subcellular location">
    <subcellularLocation>
        <location evidence="4 17">Cytoplasm</location>
    </subcellularLocation>
</comment>
<keyword evidence="9 17" id="KW-0963">Cytoplasm</keyword>
<dbReference type="InterPro" id="IPR050499">
    <property type="entry name" value="PEP-utilizing_PTS_enzyme"/>
</dbReference>
<dbReference type="InterPro" id="IPR040442">
    <property type="entry name" value="Pyrv_kinase-like_dom_sf"/>
</dbReference>
<keyword evidence="22" id="KW-1185">Reference proteome</keyword>
<proteinExistence type="inferred from homology"/>
<dbReference type="InterPro" id="IPR008731">
    <property type="entry name" value="PTS_EIN"/>
</dbReference>
<dbReference type="InterPro" id="IPR036637">
    <property type="entry name" value="Phosphohistidine_dom_sf"/>
</dbReference>
<evidence type="ECO:0000256" key="15">
    <source>
        <dbReference type="ARBA" id="ARBA00022842"/>
    </source>
</evidence>
<evidence type="ECO:0000256" key="9">
    <source>
        <dbReference type="ARBA" id="ARBA00022490"/>
    </source>
</evidence>
<dbReference type="Gene3D" id="3.50.30.10">
    <property type="entry name" value="Phosphohistidine domain"/>
    <property type="match status" value="1"/>
</dbReference>
<dbReference type="SUPFAM" id="SSF47831">
    <property type="entry name" value="Enzyme I of the PEP:sugar phosphotransferase system HPr-binding (sub)domain"/>
    <property type="match status" value="1"/>
</dbReference>
<dbReference type="InterPro" id="IPR023151">
    <property type="entry name" value="PEP_util_CS"/>
</dbReference>
<dbReference type="InterPro" id="IPR015813">
    <property type="entry name" value="Pyrv/PenolPyrv_kinase-like_dom"/>
</dbReference>
<name>A0ABN0DPE9_9FIRM</name>
<evidence type="ECO:0000256" key="10">
    <source>
        <dbReference type="ARBA" id="ARBA00022597"/>
    </source>
</evidence>
<dbReference type="Gene3D" id="1.10.274.10">
    <property type="entry name" value="PtsI, HPr-binding domain"/>
    <property type="match status" value="1"/>
</dbReference>
<dbReference type="PANTHER" id="PTHR46244:SF3">
    <property type="entry name" value="PHOSPHOENOLPYRUVATE-PROTEIN PHOSPHOTRANSFERASE"/>
    <property type="match status" value="1"/>
</dbReference>
<dbReference type="RefSeq" id="WP_006696599.1">
    <property type="nucleotide sequence ID" value="NZ_JH376859.1"/>
</dbReference>
<comment type="caution">
    <text evidence="21">The sequence shown here is derived from an EMBL/GenBank/DDBJ whole genome shotgun (WGS) entry which is preliminary data.</text>
</comment>
<evidence type="ECO:0000256" key="14">
    <source>
        <dbReference type="ARBA" id="ARBA00022777"/>
    </source>
</evidence>
<gene>
    <name evidence="21" type="ORF">HMPREF9432_01341</name>
</gene>
<evidence type="ECO:0000256" key="16">
    <source>
        <dbReference type="ARBA" id="ARBA00033235"/>
    </source>
</evidence>
<dbReference type="SUPFAM" id="SSF52009">
    <property type="entry name" value="Phosphohistidine domain"/>
    <property type="match status" value="1"/>
</dbReference>
<evidence type="ECO:0000259" key="18">
    <source>
        <dbReference type="Pfam" id="PF00391"/>
    </source>
</evidence>
<sequence>MAETIRGKGVISGIAVGQVMLAGQNLDGYLTAYHPGSIAEEQGKAEAAIVAVTEILLTTIERLRKEEQTEQAAILEAHRMMVQDPMMAENIKAKIEATGSAPQGILDAANEQAQLFEQMEDEYFAARAVDLRDVGKRIAKYVLGVKEPEIGAGQVILCGEEIEPSVVAGMPTEQIAGVILGSGSATSHVVIIAKARAIPTVLGIGDKISRINDGDEVILDGSRGDIIIRPTEEERTLYEGKLEEQKKLAAHYAALKDLPAVTKDGVRIELTANIGTHMDVDNALTYGAEGVGLFRSEFVFMGSTTIPTEEDQFKAYSAAVEKCDGNICIIRTMDIGGDKPLPYLNIDPEENPFLGYRALRISLDRHDLFLPQIKAILRAGLYGKAAMMVPMVISVSEIQRVLKLVEQAKLELAHEGKEYSDDVQIGIMVETPAAAVISPLLAQYVDFFSIGTNDLIQYTLAVDRGNAQIAHLYNPFNPAVLRLIQRTIQSAREHGIWAGMCGEMASDPYAAVILLGMGITELSMSAPSIPRVKEMIRSVTSAQAKELLDDIMKMEHGVEIRTYLHKVLKASDASAEI</sequence>
<dbReference type="PRINTS" id="PR01736">
    <property type="entry name" value="PHPHTRNFRASE"/>
</dbReference>
<dbReference type="PIRSF" id="PIRSF000732">
    <property type="entry name" value="PTS_enzyme_I"/>
    <property type="match status" value="1"/>
</dbReference>
<evidence type="ECO:0000256" key="11">
    <source>
        <dbReference type="ARBA" id="ARBA00022679"/>
    </source>
</evidence>
<evidence type="ECO:0000256" key="6">
    <source>
        <dbReference type="ARBA" id="ARBA00012232"/>
    </source>
</evidence>
<dbReference type="InterPro" id="IPR024692">
    <property type="entry name" value="PTS_EI"/>
</dbReference>
<organism evidence="21 22">
    <name type="scientific">Selenomonas noxia F0398</name>
    <dbReference type="NCBI Taxonomy" id="702437"/>
    <lineage>
        <taxon>Bacteria</taxon>
        <taxon>Bacillati</taxon>
        <taxon>Bacillota</taxon>
        <taxon>Negativicutes</taxon>
        <taxon>Selenomonadales</taxon>
        <taxon>Selenomonadaceae</taxon>
        <taxon>Selenomonas</taxon>
    </lineage>
</organism>
<evidence type="ECO:0000259" key="20">
    <source>
        <dbReference type="Pfam" id="PF05524"/>
    </source>
</evidence>
<dbReference type="Proteomes" id="UP000003175">
    <property type="component" value="Unassembled WGS sequence"/>
</dbReference>
<keyword evidence="8 17" id="KW-0813">Transport</keyword>
<dbReference type="NCBIfam" id="TIGR01417">
    <property type="entry name" value="PTS_I_fam"/>
    <property type="match status" value="1"/>
</dbReference>
<evidence type="ECO:0000256" key="3">
    <source>
        <dbReference type="ARBA" id="ARBA00002728"/>
    </source>
</evidence>
<dbReference type="EC" id="2.7.3.9" evidence="6 17"/>
<comment type="cofactor">
    <cofactor evidence="2 17">
        <name>Mg(2+)</name>
        <dbReference type="ChEBI" id="CHEBI:18420"/>
    </cofactor>
</comment>
<keyword evidence="15 17" id="KW-0460">Magnesium</keyword>
<evidence type="ECO:0000256" key="5">
    <source>
        <dbReference type="ARBA" id="ARBA00007837"/>
    </source>
</evidence>
<dbReference type="Pfam" id="PF00391">
    <property type="entry name" value="PEP-utilizers"/>
    <property type="match status" value="1"/>
</dbReference>
<dbReference type="SUPFAM" id="SSF51621">
    <property type="entry name" value="Phosphoenolpyruvate/pyruvate domain"/>
    <property type="match status" value="1"/>
</dbReference>
<dbReference type="InterPro" id="IPR006318">
    <property type="entry name" value="PTS_EI-like"/>
</dbReference>
<evidence type="ECO:0000259" key="19">
    <source>
        <dbReference type="Pfam" id="PF02896"/>
    </source>
</evidence>
<feature type="domain" description="PEP-utilising enzyme mobile" evidence="18">
    <location>
        <begin position="154"/>
        <end position="224"/>
    </location>
</feature>
<comment type="similarity">
    <text evidence="5 17">Belongs to the PEP-utilizing enzyme family.</text>
</comment>
<evidence type="ECO:0000256" key="13">
    <source>
        <dbReference type="ARBA" id="ARBA00022723"/>
    </source>
</evidence>
<keyword evidence="10 17" id="KW-0762">Sugar transport</keyword>
<evidence type="ECO:0000256" key="1">
    <source>
        <dbReference type="ARBA" id="ARBA00000683"/>
    </source>
</evidence>
<feature type="domain" description="Phosphotransferase system enzyme I N-terminal" evidence="20">
    <location>
        <begin position="6"/>
        <end position="127"/>
    </location>
</feature>
<keyword evidence="11 17" id="KW-0808">Transferase</keyword>
<comment type="function">
    <text evidence="3 17">General (non sugar-specific) component of the phosphoenolpyruvate-dependent sugar phosphotransferase system (sugar PTS). This major carbohydrate active-transport system catalyzes the phosphorylation of incoming sugar substrates concomitantly with their translocation across the cell membrane. Enzyme I transfers the phosphoryl group from phosphoenolpyruvate (PEP) to the phosphoryl carrier protein (HPr).</text>
</comment>
<evidence type="ECO:0000313" key="21">
    <source>
        <dbReference type="EMBL" id="EHG24491.1"/>
    </source>
</evidence>
<evidence type="ECO:0000256" key="4">
    <source>
        <dbReference type="ARBA" id="ARBA00004496"/>
    </source>
</evidence>
<dbReference type="Gene3D" id="3.20.20.60">
    <property type="entry name" value="Phosphoenolpyruvate-binding domains"/>
    <property type="match status" value="1"/>
</dbReference>
<evidence type="ECO:0000256" key="7">
    <source>
        <dbReference type="ARBA" id="ARBA00016544"/>
    </source>
</evidence>
<keyword evidence="12 17" id="KW-0598">Phosphotransferase system</keyword>
<feature type="domain" description="PEP-utilising enzyme C-terminal" evidence="19">
    <location>
        <begin position="252"/>
        <end position="539"/>
    </location>
</feature>
<dbReference type="PROSITE" id="PS00742">
    <property type="entry name" value="PEP_ENZYMES_2"/>
    <property type="match status" value="1"/>
</dbReference>
<keyword evidence="13 17" id="KW-0479">Metal-binding</keyword>
<dbReference type="InterPro" id="IPR000121">
    <property type="entry name" value="PEP_util_C"/>
</dbReference>
<evidence type="ECO:0000256" key="8">
    <source>
        <dbReference type="ARBA" id="ARBA00022448"/>
    </source>
</evidence>
<keyword evidence="14 17" id="KW-0418">Kinase</keyword>
<dbReference type="InterPro" id="IPR008279">
    <property type="entry name" value="PEP-util_enz_mobile_dom"/>
</dbReference>
<dbReference type="EMBL" id="ADGH01000012">
    <property type="protein sequence ID" value="EHG24491.1"/>
    <property type="molecule type" value="Genomic_DNA"/>
</dbReference>
<evidence type="ECO:0000256" key="17">
    <source>
        <dbReference type="PIRNR" id="PIRNR000732"/>
    </source>
</evidence>
<protein>
    <recommendedName>
        <fullName evidence="7 17">Phosphoenolpyruvate-protein phosphotransferase</fullName>
        <ecNumber evidence="6 17">2.7.3.9</ecNumber>
    </recommendedName>
    <alternativeName>
        <fullName evidence="16 17">Phosphotransferase system, enzyme I</fullName>
    </alternativeName>
</protein>
<evidence type="ECO:0000256" key="2">
    <source>
        <dbReference type="ARBA" id="ARBA00001946"/>
    </source>
</evidence>
<dbReference type="Pfam" id="PF05524">
    <property type="entry name" value="PEP-utilisers_N"/>
    <property type="match status" value="1"/>
</dbReference>
<evidence type="ECO:0000256" key="12">
    <source>
        <dbReference type="ARBA" id="ARBA00022683"/>
    </source>
</evidence>
<reference evidence="21 22" key="1">
    <citation type="submission" date="2011-08" db="EMBL/GenBank/DDBJ databases">
        <title>The Genome Sequence of Selenomonas noxia F0398.</title>
        <authorList>
            <consortium name="The Broad Institute Genome Sequencing Platform"/>
            <person name="Earl A."/>
            <person name="Ward D."/>
            <person name="Feldgarden M."/>
            <person name="Gevers D."/>
            <person name="Izard J."/>
            <person name="Ganesan A."/>
            <person name="Blanton J.M."/>
            <person name="Baranova O.V."/>
            <person name="Tanner A.C."/>
            <person name="Dewhirst F.E."/>
            <person name="Young S.K."/>
            <person name="Zeng Q."/>
            <person name="Gargeya S."/>
            <person name="Fitzgerald M."/>
            <person name="Haas B."/>
            <person name="Abouelleil A."/>
            <person name="Alvarado L."/>
            <person name="Arachchi H.M."/>
            <person name="Berlin A."/>
            <person name="Brown A."/>
            <person name="Chapman S.B."/>
            <person name="Chen Z."/>
            <person name="Dunbar C."/>
            <person name="Freedman E."/>
            <person name="Gearin G."/>
            <person name="Gellesch M."/>
            <person name="Goldberg J."/>
            <person name="Griggs A."/>
            <person name="Gujja S."/>
            <person name="Heiman D."/>
            <person name="Howarth C."/>
            <person name="Larson L."/>
            <person name="Lui A."/>
            <person name="MacDonald P.J.P."/>
            <person name="Montmayeur A."/>
            <person name="Murphy C."/>
            <person name="Neiman D."/>
            <person name="Pearson M."/>
            <person name="Priest M."/>
            <person name="Roberts A."/>
            <person name="Saif S."/>
            <person name="Shea T."/>
            <person name="Shenoy N."/>
            <person name="Sisk P."/>
            <person name="Stolte C."/>
            <person name="Sykes S."/>
            <person name="Wortman J."/>
            <person name="Nusbaum C."/>
            <person name="Birren B."/>
        </authorList>
    </citation>
    <scope>NUCLEOTIDE SEQUENCE [LARGE SCALE GENOMIC DNA]</scope>
    <source>
        <strain evidence="21 22">F0398</strain>
    </source>
</reference>